<comment type="function">
    <text evidence="3">Catalyzes the hydrolysis of N-formyl-L-kynurenine to L-kynurenine, the second step in the kynurenine pathway of tryptophan degradation. Kynurenine may be further oxidized to nicotinic acid, NAD(H) and NADP(H). Required for elimination of toxic metabolites.</text>
</comment>
<comment type="similarity">
    <text evidence="3">Belongs to the kynurenine formamidase family.</text>
</comment>
<evidence type="ECO:0000256" key="3">
    <source>
        <dbReference type="HAMAP-Rule" id="MF_03014"/>
    </source>
</evidence>
<dbReference type="InterPro" id="IPR029058">
    <property type="entry name" value="AB_hydrolase_fold"/>
</dbReference>
<proteinExistence type="inferred from homology"/>
<dbReference type="AlphaFoldDB" id="A0A9W8YR65"/>
<evidence type="ECO:0000313" key="4">
    <source>
        <dbReference type="EMBL" id="KAJ4388590.1"/>
    </source>
</evidence>
<evidence type="ECO:0000256" key="2">
    <source>
        <dbReference type="ARBA" id="ARBA00023079"/>
    </source>
</evidence>
<sequence>MAAASLTRTEYYYASENALQNVAVWQFPEDQASQPAAPGQKKYWLIFIHGGAWRDPRGTFNDFEPTLNALLTPSSPGHLTHPASRIAGFASLNYRLSPHPQFAQDLAHTPSWGTRTATHPDHLRDVLAGLRFLQGRFGFGSDYVFCGHSAGAFLNYQVLLEEACLEGQHEEAGAEVKLPVAVVGFEGIYDLSGLNQRMKGTYSGFIEAAFGKDENGRWDVASPATAKGSYKAWSDGVGKLAVLVQSPDDELVDMAECDTMEARLRKDGVEKLKVYRDLKGGHFEVLQDGSFARVISEVWLELEGLDKA</sequence>
<reference evidence="4" key="1">
    <citation type="submission" date="2022-10" db="EMBL/GenBank/DDBJ databases">
        <title>Tapping the CABI collections for fungal endophytes: first genome assemblies for Collariella, Neodidymelliopsis, Ascochyta clinopodiicola, Didymella pomorum, Didymosphaeria variabile, Neocosmospora piperis and Neocucurbitaria cava.</title>
        <authorList>
            <person name="Hill R."/>
        </authorList>
    </citation>
    <scope>NUCLEOTIDE SEQUENCE</scope>
    <source>
        <strain evidence="4">IMI 355082</strain>
    </source>
</reference>
<feature type="active site" evidence="3">
    <location>
        <position position="282"/>
    </location>
</feature>
<keyword evidence="2 3" id="KW-0823">Tryptophan catabolism</keyword>
<accession>A0A9W8YR65</accession>
<dbReference type="Proteomes" id="UP001140453">
    <property type="component" value="Unassembled WGS sequence"/>
</dbReference>
<evidence type="ECO:0000256" key="1">
    <source>
        <dbReference type="ARBA" id="ARBA00022801"/>
    </source>
</evidence>
<comment type="domain">
    <text evidence="3">The main chain amide nitrogen atoms of the second glycine and its adjacent residue in the HGGXW motif define the oxyanion hole, and stabilize the oxyanion that forms during the nucleophilic attack by the catalytic serine during substrate cleavage.</text>
</comment>
<comment type="caution">
    <text evidence="4">The sequence shown here is derived from an EMBL/GenBank/DDBJ whole genome shotgun (WGS) entry which is preliminary data.</text>
</comment>
<dbReference type="GO" id="GO:0019441">
    <property type="term" value="P:L-tryptophan catabolic process to kynurenine"/>
    <property type="evidence" value="ECO:0007669"/>
    <property type="project" value="UniProtKB-UniRule"/>
</dbReference>
<dbReference type="HAMAP" id="MF_03014">
    <property type="entry name" value="KFase"/>
    <property type="match status" value="1"/>
</dbReference>
<keyword evidence="5" id="KW-1185">Reference proteome</keyword>
<dbReference type="PANTHER" id="PTHR48081">
    <property type="entry name" value="AB HYDROLASE SUPERFAMILY PROTEIN C4A8.06C"/>
    <property type="match status" value="1"/>
</dbReference>
<feature type="active site" evidence="3">
    <location>
        <position position="249"/>
    </location>
</feature>
<dbReference type="InterPro" id="IPR050300">
    <property type="entry name" value="GDXG_lipolytic_enzyme"/>
</dbReference>
<comment type="catalytic activity">
    <reaction evidence="3">
        <text>N-formyl-L-kynurenine + H2O = L-kynurenine + formate + H(+)</text>
        <dbReference type="Rhea" id="RHEA:13009"/>
        <dbReference type="ChEBI" id="CHEBI:15377"/>
        <dbReference type="ChEBI" id="CHEBI:15378"/>
        <dbReference type="ChEBI" id="CHEBI:15740"/>
        <dbReference type="ChEBI" id="CHEBI:57959"/>
        <dbReference type="ChEBI" id="CHEBI:58629"/>
        <dbReference type="EC" id="3.5.1.9"/>
    </reaction>
</comment>
<dbReference type="Gene3D" id="3.40.50.1820">
    <property type="entry name" value="alpha/beta hydrolase"/>
    <property type="match status" value="1"/>
</dbReference>
<dbReference type="EMBL" id="JAPEVB010000004">
    <property type="protein sequence ID" value="KAJ4388590.1"/>
    <property type="molecule type" value="Genomic_DNA"/>
</dbReference>
<protein>
    <recommendedName>
        <fullName evidence="3">Kynurenine formamidase</fullName>
        <shortName evidence="3">KFA</shortName>
        <shortName evidence="3">KFase</shortName>
        <ecNumber evidence="3">3.5.1.9</ecNumber>
    </recommendedName>
    <alternativeName>
        <fullName evidence="3">Arylformamidase</fullName>
    </alternativeName>
    <alternativeName>
        <fullName evidence="3">N-formylkynurenine formamidase</fullName>
        <shortName evidence="3">FKF</shortName>
    </alternativeName>
</protein>
<name>A0A9W8YR65_9PEZI</name>
<comment type="subunit">
    <text evidence="3">Homodimer.</text>
</comment>
<evidence type="ECO:0000313" key="5">
    <source>
        <dbReference type="Proteomes" id="UP001140453"/>
    </source>
</evidence>
<dbReference type="SUPFAM" id="SSF53474">
    <property type="entry name" value="alpha/beta-Hydrolases"/>
    <property type="match status" value="1"/>
</dbReference>
<dbReference type="PANTHER" id="PTHR48081:SF33">
    <property type="entry name" value="KYNURENINE FORMAMIDASE"/>
    <property type="match status" value="1"/>
</dbReference>
<organism evidence="4 5">
    <name type="scientific">Gnomoniopsis smithogilvyi</name>
    <dbReference type="NCBI Taxonomy" id="1191159"/>
    <lineage>
        <taxon>Eukaryota</taxon>
        <taxon>Fungi</taxon>
        <taxon>Dikarya</taxon>
        <taxon>Ascomycota</taxon>
        <taxon>Pezizomycotina</taxon>
        <taxon>Sordariomycetes</taxon>
        <taxon>Sordariomycetidae</taxon>
        <taxon>Diaporthales</taxon>
        <taxon>Gnomoniaceae</taxon>
        <taxon>Gnomoniopsis</taxon>
    </lineage>
</organism>
<dbReference type="InterPro" id="IPR027519">
    <property type="entry name" value="KFase_ver/fungi-typ"/>
</dbReference>
<feature type="active site" description="Nucleophile" evidence="3">
    <location>
        <position position="149"/>
    </location>
</feature>
<keyword evidence="1 3" id="KW-0378">Hydrolase</keyword>
<feature type="short sequence motif" description="HGGXW" evidence="3">
    <location>
        <begin position="49"/>
        <end position="53"/>
    </location>
</feature>
<dbReference type="OrthoDB" id="420264at2759"/>
<dbReference type="GO" id="GO:0004061">
    <property type="term" value="F:arylformamidase activity"/>
    <property type="evidence" value="ECO:0007669"/>
    <property type="project" value="UniProtKB-UniRule"/>
</dbReference>
<dbReference type="GO" id="GO:0034354">
    <property type="term" value="P:'de novo' NAD+ biosynthetic process from L-tryptophan"/>
    <property type="evidence" value="ECO:0007669"/>
    <property type="project" value="UniProtKB-UniRule"/>
</dbReference>
<gene>
    <name evidence="4" type="ORF">N0V93_006048</name>
</gene>
<dbReference type="EC" id="3.5.1.9" evidence="3"/>
<comment type="pathway">
    <text evidence="3">Amino-acid degradation; L-tryptophan degradation via kynurenine pathway; L-kynurenine from L-tryptophan: step 2/2.</text>
</comment>